<dbReference type="STRING" id="1610491.AAV94_10320"/>
<keyword evidence="1" id="KW-0732">Signal</keyword>
<proteinExistence type="predicted"/>
<name>A0A0U1PYE4_9BURK</name>
<organism evidence="2 3">
    <name type="scientific">Lampropedia cohaerens</name>
    <dbReference type="NCBI Taxonomy" id="1610491"/>
    <lineage>
        <taxon>Bacteria</taxon>
        <taxon>Pseudomonadati</taxon>
        <taxon>Pseudomonadota</taxon>
        <taxon>Betaproteobacteria</taxon>
        <taxon>Burkholderiales</taxon>
        <taxon>Comamonadaceae</taxon>
        <taxon>Lampropedia</taxon>
    </lineage>
</organism>
<reference evidence="2 3" key="1">
    <citation type="submission" date="2015-05" db="EMBL/GenBank/DDBJ databases">
        <title>Draft genome sequence of Lampropedia sp. CT6, isolated from the microbial mat of a hot water spring, located at Manikaran, India.</title>
        <authorList>
            <person name="Tripathi C."/>
            <person name="Rani P."/>
            <person name="Mahato N.K."/>
            <person name="Lal R."/>
        </authorList>
    </citation>
    <scope>NUCLEOTIDE SEQUENCE [LARGE SCALE GENOMIC DNA]</scope>
    <source>
        <strain evidence="2 3">CT6</strain>
    </source>
</reference>
<comment type="caution">
    <text evidence="2">The sequence shown here is derived from an EMBL/GenBank/DDBJ whole genome shotgun (WGS) entry which is preliminary data.</text>
</comment>
<feature type="chain" id="PRO_5006713018" evidence="1">
    <location>
        <begin position="21"/>
        <end position="120"/>
    </location>
</feature>
<sequence length="120" mass="13411">MKYMWVLVAAITLTFAPAIANTPFDHLQIDNERCNLVQSGSRNQSVVWEGRSEIGMCHVVVPVEEFSRTYSHCALSGVLGDSGPVMCEFGYSDRERTKVFFLAKPKNVCQFVCVKHPPKG</sequence>
<evidence type="ECO:0000313" key="2">
    <source>
        <dbReference type="EMBL" id="KKW67542.1"/>
    </source>
</evidence>
<dbReference type="RefSeq" id="WP_046742235.1">
    <property type="nucleotide sequence ID" value="NZ_LBNQ01000032.1"/>
</dbReference>
<evidence type="ECO:0000256" key="1">
    <source>
        <dbReference type="SAM" id="SignalP"/>
    </source>
</evidence>
<dbReference type="EMBL" id="LBNQ01000032">
    <property type="protein sequence ID" value="KKW67542.1"/>
    <property type="molecule type" value="Genomic_DNA"/>
</dbReference>
<gene>
    <name evidence="2" type="ORF">AAV94_10320</name>
</gene>
<evidence type="ECO:0000313" key="3">
    <source>
        <dbReference type="Proteomes" id="UP000050580"/>
    </source>
</evidence>
<dbReference type="Proteomes" id="UP000050580">
    <property type="component" value="Unassembled WGS sequence"/>
</dbReference>
<accession>A0A0U1PYE4</accession>
<feature type="signal peptide" evidence="1">
    <location>
        <begin position="1"/>
        <end position="20"/>
    </location>
</feature>
<protein>
    <submittedName>
        <fullName evidence="2">Uncharacterized protein</fullName>
    </submittedName>
</protein>
<dbReference type="AlphaFoldDB" id="A0A0U1PYE4"/>
<keyword evidence="3" id="KW-1185">Reference proteome</keyword>